<dbReference type="Proteomes" id="UP000494161">
    <property type="component" value="Unassembled WGS sequence"/>
</dbReference>
<feature type="region of interest" description="Disordered" evidence="1">
    <location>
        <begin position="1"/>
        <end position="54"/>
    </location>
</feature>
<gene>
    <name evidence="2" type="ORF">LMG7053_05604</name>
</gene>
<keyword evidence="3" id="KW-1185">Reference proteome</keyword>
<feature type="compositionally biased region" description="Basic residues" evidence="1">
    <location>
        <begin position="17"/>
        <end position="32"/>
    </location>
</feature>
<evidence type="ECO:0000313" key="3">
    <source>
        <dbReference type="Proteomes" id="UP000494161"/>
    </source>
</evidence>
<feature type="region of interest" description="Disordered" evidence="1">
    <location>
        <begin position="189"/>
        <end position="217"/>
    </location>
</feature>
<organism evidence="2 3">
    <name type="scientific">Achromobacter ruhlandii</name>
    <dbReference type="NCBI Taxonomy" id="72557"/>
    <lineage>
        <taxon>Bacteria</taxon>
        <taxon>Pseudomonadati</taxon>
        <taxon>Pseudomonadota</taxon>
        <taxon>Betaproteobacteria</taxon>
        <taxon>Burkholderiales</taxon>
        <taxon>Alcaligenaceae</taxon>
        <taxon>Achromobacter</taxon>
    </lineage>
</organism>
<sequence>MWAAGGMALGQAAGQHRQFHPRLPRRHDRRPSRLQPQPVAQRRQAGRRQQVGLVQHQQVGRAQLALRGIGQQGIGQRVADAAGIHQHHHRLQLQKRIRQAHLRDAPGVGHAAGLDHDPFGRGIQCQHPRQRVVQAAGHRAADAAIGQPDHLVRALRQQAGVDIHRPEIVDQHRGAAAAGRQHVVQQGGLAGAQETAHHRQRDARHVRLPGAPAAGRR</sequence>
<dbReference type="EMBL" id="CADILJ010000099">
    <property type="protein sequence ID" value="CAB3958324.1"/>
    <property type="molecule type" value="Genomic_DNA"/>
</dbReference>
<feature type="compositionally biased region" description="Low complexity" evidence="1">
    <location>
        <begin position="33"/>
        <end position="54"/>
    </location>
</feature>
<evidence type="ECO:0000313" key="2">
    <source>
        <dbReference type="EMBL" id="CAB3958324.1"/>
    </source>
</evidence>
<proteinExistence type="predicted"/>
<accession>A0ABM8M2Y8</accession>
<feature type="compositionally biased region" description="Basic residues" evidence="1">
    <location>
        <begin position="198"/>
        <end position="207"/>
    </location>
</feature>
<evidence type="ECO:0000256" key="1">
    <source>
        <dbReference type="SAM" id="MobiDB-lite"/>
    </source>
</evidence>
<comment type="caution">
    <text evidence="2">The sequence shown here is derived from an EMBL/GenBank/DDBJ whole genome shotgun (WGS) entry which is preliminary data.</text>
</comment>
<reference evidence="2 3" key="1">
    <citation type="submission" date="2020-04" db="EMBL/GenBank/DDBJ databases">
        <authorList>
            <person name="De Canck E."/>
        </authorList>
    </citation>
    <scope>NUCLEOTIDE SEQUENCE [LARGE SCALE GENOMIC DNA]</scope>
    <source>
        <strain evidence="2 3">LMG 7053</strain>
    </source>
</reference>
<name>A0ABM8M2Y8_9BURK</name>
<protein>
    <submittedName>
        <fullName evidence="2">Uncharacterized protein</fullName>
    </submittedName>
</protein>
<feature type="compositionally biased region" description="Low complexity" evidence="1">
    <location>
        <begin position="1"/>
        <end position="15"/>
    </location>
</feature>